<evidence type="ECO:0000313" key="2">
    <source>
        <dbReference type="Proteomes" id="UP000287756"/>
    </source>
</evidence>
<reference evidence="1 2" key="1">
    <citation type="submission" date="2018-01" db="EMBL/GenBank/DDBJ databases">
        <title>The whole genome sequencing and assembly of Halobacillus litoralis ERB031 strain.</title>
        <authorList>
            <person name="Lee S.-J."/>
            <person name="Park M.-K."/>
            <person name="Kim J.-Y."/>
            <person name="Lee Y.-J."/>
            <person name="Yi H."/>
            <person name="Bahn Y.-S."/>
            <person name="Kim J.F."/>
            <person name="Lee D.-W."/>
        </authorList>
    </citation>
    <scope>NUCLEOTIDE SEQUENCE [LARGE SCALE GENOMIC DNA]</scope>
    <source>
        <strain evidence="1 2">ERB 031</strain>
    </source>
</reference>
<dbReference type="EMBL" id="CP026118">
    <property type="protein sequence ID" value="QAS54374.1"/>
    <property type="molecule type" value="Genomic_DNA"/>
</dbReference>
<dbReference type="Proteomes" id="UP000287756">
    <property type="component" value="Chromosome"/>
</dbReference>
<gene>
    <name evidence="1" type="ORF">HLI_20220</name>
</gene>
<dbReference type="AlphaFoldDB" id="A0A410MI11"/>
<proteinExistence type="predicted"/>
<evidence type="ECO:0000313" key="1">
    <source>
        <dbReference type="EMBL" id="QAS54374.1"/>
    </source>
</evidence>
<organism evidence="1 2">
    <name type="scientific">Halobacillus litoralis</name>
    <dbReference type="NCBI Taxonomy" id="45668"/>
    <lineage>
        <taxon>Bacteria</taxon>
        <taxon>Bacillati</taxon>
        <taxon>Bacillota</taxon>
        <taxon>Bacilli</taxon>
        <taxon>Bacillales</taxon>
        <taxon>Bacillaceae</taxon>
        <taxon>Halobacillus</taxon>
    </lineage>
</organism>
<dbReference type="KEGG" id="hli:HLI_20220"/>
<protein>
    <submittedName>
        <fullName evidence="1">Uncharacterized protein</fullName>
    </submittedName>
</protein>
<sequence length="67" mass="8012">MDKYMEDTLEAELDYSHSFGEVIKYKCLIEIIKEAELDDKTVRLGFYICYITQKVALHHWPLEQPLF</sequence>
<name>A0A410MI11_9BACI</name>
<accession>A0A410MI11</accession>